<dbReference type="AlphaFoldDB" id="A0A9P6EI54"/>
<dbReference type="InterPro" id="IPR000905">
    <property type="entry name" value="Gcp-like_dom"/>
</dbReference>
<evidence type="ECO:0000256" key="2">
    <source>
        <dbReference type="ARBA" id="ARBA00022679"/>
    </source>
</evidence>
<dbReference type="HAMAP" id="MF_01445">
    <property type="entry name" value="TsaD"/>
    <property type="match status" value="1"/>
</dbReference>
<evidence type="ECO:0000313" key="9">
    <source>
        <dbReference type="EMBL" id="KAF9529287.1"/>
    </source>
</evidence>
<comment type="similarity">
    <text evidence="7">Belongs to the KAE1 / TsaD family.</text>
</comment>
<accession>A0A9P6EI54</accession>
<dbReference type="GO" id="GO:0061711">
    <property type="term" value="F:tRNA N(6)-L-threonylcarbamoyladenine synthase activity"/>
    <property type="evidence" value="ECO:0007669"/>
    <property type="project" value="UniProtKB-EC"/>
</dbReference>
<comment type="catalytic activity">
    <reaction evidence="6 7">
        <text>L-threonylcarbamoyladenylate + adenosine(37) in tRNA = N(6)-L-threonylcarbamoyladenosine(37) in tRNA + AMP + H(+)</text>
        <dbReference type="Rhea" id="RHEA:37059"/>
        <dbReference type="Rhea" id="RHEA-COMP:10162"/>
        <dbReference type="Rhea" id="RHEA-COMP:10163"/>
        <dbReference type="ChEBI" id="CHEBI:15378"/>
        <dbReference type="ChEBI" id="CHEBI:73682"/>
        <dbReference type="ChEBI" id="CHEBI:74411"/>
        <dbReference type="ChEBI" id="CHEBI:74418"/>
        <dbReference type="ChEBI" id="CHEBI:456215"/>
        <dbReference type="EC" id="2.3.1.234"/>
    </reaction>
</comment>
<evidence type="ECO:0000259" key="8">
    <source>
        <dbReference type="Pfam" id="PF00814"/>
    </source>
</evidence>
<sequence length="385" mass="42339">MSVVTLARYSIFNSRRIFGYLGRRHLTILGIESSADDTCAAIVDSDGKIHSNVVIKQHDVHEVYGGINPLSAIHSHQSNMPFAVKRALKEANLDLKRDIDGIAFTRGPGMAGCLSVGMDAAKTLAAALEKPLVGVHHMQAHALTVMLTERGNEPKFPFLTLLISGGHTLLLLAKSVNEFKLLATTNDESIGRSFDKVSKLLKLKWTNLGPGDALEKFVAETDDSAESTVTPITRPLPGQLAFSYSAHHSQTKALIESHGGVEGMDIATKRAIAREFQTAAVGHLEEKLVLGLNWCRKRDIHVRDVVVSGGVASNSYLRERLRRSLDKYNSDESFRLFFPPPYLCTDNAAMIAWASTYRFSKGDTDDYSVGLLSKWDLKDLNAYKT</sequence>
<dbReference type="InterPro" id="IPR043129">
    <property type="entry name" value="ATPase_NBD"/>
</dbReference>
<keyword evidence="4 7" id="KW-0479">Metal-binding</keyword>
<dbReference type="EMBL" id="MU157847">
    <property type="protein sequence ID" value="KAF9529287.1"/>
    <property type="molecule type" value="Genomic_DNA"/>
</dbReference>
<feature type="domain" description="Gcp-like" evidence="8">
    <location>
        <begin position="49"/>
        <end position="353"/>
    </location>
</feature>
<evidence type="ECO:0000256" key="6">
    <source>
        <dbReference type="ARBA" id="ARBA00048117"/>
    </source>
</evidence>
<dbReference type="GO" id="GO:0046872">
    <property type="term" value="F:metal ion binding"/>
    <property type="evidence" value="ECO:0007669"/>
    <property type="project" value="UniProtKB-KW"/>
</dbReference>
<comment type="cofactor">
    <cofactor evidence="7">
        <name>a divalent metal cation</name>
        <dbReference type="ChEBI" id="CHEBI:60240"/>
    </cofactor>
    <text evidence="7">Binds 1 divalent metal cation per subunit.</text>
</comment>
<reference evidence="9" key="1">
    <citation type="submission" date="2020-11" db="EMBL/GenBank/DDBJ databases">
        <authorList>
            <consortium name="DOE Joint Genome Institute"/>
            <person name="Ahrendt S."/>
            <person name="Riley R."/>
            <person name="Andreopoulos W."/>
            <person name="Labutti K."/>
            <person name="Pangilinan J."/>
            <person name="Ruiz-Duenas F.J."/>
            <person name="Barrasa J.M."/>
            <person name="Sanchez-Garcia M."/>
            <person name="Camarero S."/>
            <person name="Miyauchi S."/>
            <person name="Serrano A."/>
            <person name="Linde D."/>
            <person name="Babiker R."/>
            <person name="Drula E."/>
            <person name="Ayuso-Fernandez I."/>
            <person name="Pacheco R."/>
            <person name="Padilla G."/>
            <person name="Ferreira P."/>
            <person name="Barriuso J."/>
            <person name="Kellner H."/>
            <person name="Castanera R."/>
            <person name="Alfaro M."/>
            <person name="Ramirez L."/>
            <person name="Pisabarro A.G."/>
            <person name="Kuo A."/>
            <person name="Tritt A."/>
            <person name="Lipzen A."/>
            <person name="He G."/>
            <person name="Yan M."/>
            <person name="Ng V."/>
            <person name="Cullen D."/>
            <person name="Martin F."/>
            <person name="Rosso M.-N."/>
            <person name="Henrissat B."/>
            <person name="Hibbett D."/>
            <person name="Martinez A.T."/>
            <person name="Grigoriev I.V."/>
        </authorList>
    </citation>
    <scope>NUCLEOTIDE SEQUENCE</scope>
    <source>
        <strain evidence="9">CBS 506.95</strain>
    </source>
</reference>
<evidence type="ECO:0000256" key="1">
    <source>
        <dbReference type="ARBA" id="ARBA00012156"/>
    </source>
</evidence>
<dbReference type="PANTHER" id="PTHR11735">
    <property type="entry name" value="TRNA N6-ADENOSINE THREONYLCARBAMOYLTRANSFERASE"/>
    <property type="match status" value="1"/>
</dbReference>
<dbReference type="FunFam" id="3.30.420.40:FF:000012">
    <property type="entry name" value="tRNA N6-adenosine threonylcarbamoyltransferase"/>
    <property type="match status" value="1"/>
</dbReference>
<keyword evidence="5 7" id="KW-0012">Acyltransferase</keyword>
<dbReference type="NCBIfam" id="TIGR00329">
    <property type="entry name" value="gcp_kae1"/>
    <property type="match status" value="1"/>
</dbReference>
<comment type="function">
    <text evidence="7">Required for the formation of a threonylcarbamoyl group on adenosine at position 37 (t(6)A37) in mitochondrial tRNAs that read codons beginning with adenine. Probably involved in the transfer of the threonylcarbamoyl moiety of threonylcarbamoyl-AMP (TC-AMP) to the N6 group of A37. Involved in mitochondrial genome maintenance.</text>
</comment>
<comment type="caution">
    <text evidence="9">The sequence shown here is derived from an EMBL/GenBank/DDBJ whole genome shotgun (WGS) entry which is preliminary data.</text>
</comment>
<dbReference type="PRINTS" id="PR00789">
    <property type="entry name" value="OSIALOPTASE"/>
</dbReference>
<proteinExistence type="inferred from homology"/>
<dbReference type="OrthoDB" id="10259622at2759"/>
<dbReference type="GO" id="GO:0072670">
    <property type="term" value="P:mitochondrial tRNA threonylcarbamoyladenosine modification"/>
    <property type="evidence" value="ECO:0007669"/>
    <property type="project" value="TreeGrafter"/>
</dbReference>
<evidence type="ECO:0000256" key="7">
    <source>
        <dbReference type="HAMAP-Rule" id="MF_03179"/>
    </source>
</evidence>
<evidence type="ECO:0000256" key="5">
    <source>
        <dbReference type="ARBA" id="ARBA00023315"/>
    </source>
</evidence>
<dbReference type="Gene3D" id="3.30.420.40">
    <property type="match status" value="2"/>
</dbReference>
<evidence type="ECO:0000256" key="3">
    <source>
        <dbReference type="ARBA" id="ARBA00022694"/>
    </source>
</evidence>
<keyword evidence="10" id="KW-1185">Reference proteome</keyword>
<dbReference type="SUPFAM" id="SSF53067">
    <property type="entry name" value="Actin-like ATPase domain"/>
    <property type="match status" value="1"/>
</dbReference>
<dbReference type="PANTHER" id="PTHR11735:SF6">
    <property type="entry name" value="TRNA N6-ADENOSINE THREONYLCARBAMOYLTRANSFERASE, MITOCHONDRIAL"/>
    <property type="match status" value="1"/>
</dbReference>
<dbReference type="InterPro" id="IPR022450">
    <property type="entry name" value="TsaD"/>
</dbReference>
<dbReference type="Proteomes" id="UP000807306">
    <property type="component" value="Unassembled WGS sequence"/>
</dbReference>
<comment type="subcellular location">
    <subcellularLocation>
        <location evidence="7">Mitochondrion</location>
    </subcellularLocation>
</comment>
<protein>
    <recommendedName>
        <fullName evidence="1">N(6)-L-threonylcarbamoyladenine synthase</fullName>
        <ecNumber evidence="1">2.3.1.234</ecNumber>
    </recommendedName>
</protein>
<evidence type="ECO:0000313" key="10">
    <source>
        <dbReference type="Proteomes" id="UP000807306"/>
    </source>
</evidence>
<name>A0A9P6EI54_9AGAR</name>
<keyword evidence="7" id="KW-0496">Mitochondrion</keyword>
<keyword evidence="2 7" id="KW-0808">Transferase</keyword>
<dbReference type="GO" id="GO:0005739">
    <property type="term" value="C:mitochondrion"/>
    <property type="evidence" value="ECO:0007669"/>
    <property type="project" value="UniProtKB-SubCell"/>
</dbReference>
<gene>
    <name evidence="9" type="ORF">CPB83DRAFT_853024</name>
</gene>
<evidence type="ECO:0000256" key="4">
    <source>
        <dbReference type="ARBA" id="ARBA00022723"/>
    </source>
</evidence>
<dbReference type="Pfam" id="PF00814">
    <property type="entry name" value="TsaD"/>
    <property type="match status" value="1"/>
</dbReference>
<comment type="subunit">
    <text evidence="7">Homodimer.</text>
</comment>
<keyword evidence="3 7" id="KW-0819">tRNA processing</keyword>
<dbReference type="CDD" id="cd24134">
    <property type="entry name" value="ASKHA_NBD_OSGEPL1_QRI7_euk"/>
    <property type="match status" value="1"/>
</dbReference>
<organism evidence="9 10">
    <name type="scientific">Crepidotus variabilis</name>
    <dbReference type="NCBI Taxonomy" id="179855"/>
    <lineage>
        <taxon>Eukaryota</taxon>
        <taxon>Fungi</taxon>
        <taxon>Dikarya</taxon>
        <taxon>Basidiomycota</taxon>
        <taxon>Agaricomycotina</taxon>
        <taxon>Agaricomycetes</taxon>
        <taxon>Agaricomycetidae</taxon>
        <taxon>Agaricales</taxon>
        <taxon>Agaricineae</taxon>
        <taxon>Crepidotaceae</taxon>
        <taxon>Crepidotus</taxon>
    </lineage>
</organism>
<dbReference type="EC" id="2.3.1.234" evidence="1"/>
<dbReference type="InterPro" id="IPR017861">
    <property type="entry name" value="KAE1/TsaD"/>
</dbReference>